<accession>A0ABU1H045</accession>
<sequence>MGTSVETIKSWETKRRNPPGLAAKVLTTIQNNPAFFNKLASLTCILAVTHCKSYISRHLASGAHHPAHSAPLQSDYCIKI</sequence>
<dbReference type="EMBL" id="JARWAN010000002">
    <property type="protein sequence ID" value="MDR5897674.1"/>
    <property type="molecule type" value="Genomic_DNA"/>
</dbReference>
<dbReference type="Gene3D" id="1.10.260.40">
    <property type="entry name" value="lambda repressor-like DNA-binding domains"/>
    <property type="match status" value="1"/>
</dbReference>
<evidence type="ECO:0000313" key="2">
    <source>
        <dbReference type="Proteomes" id="UP001254564"/>
    </source>
</evidence>
<gene>
    <name evidence="1" type="primary">nadS</name>
    <name evidence="1" type="ORF">QC823_01510</name>
</gene>
<dbReference type="InterPro" id="IPR047761">
    <property type="entry name" value="NadS-like"/>
</dbReference>
<dbReference type="InterPro" id="IPR010982">
    <property type="entry name" value="Lambda_DNA-bd_dom_sf"/>
</dbReference>
<protein>
    <submittedName>
        <fullName evidence="1">NadS family protein</fullName>
    </submittedName>
</protein>
<proteinExistence type="predicted"/>
<evidence type="ECO:0000313" key="1">
    <source>
        <dbReference type="EMBL" id="MDR5897674.1"/>
    </source>
</evidence>
<dbReference type="NCBIfam" id="NF041265">
    <property type="entry name" value="NadS"/>
    <property type="match status" value="1"/>
</dbReference>
<dbReference type="RefSeq" id="WP_309654736.1">
    <property type="nucleotide sequence ID" value="NZ_JARWAN010000002.1"/>
</dbReference>
<keyword evidence="2" id="KW-1185">Reference proteome</keyword>
<organism evidence="1 2">
    <name type="scientific">Vreelandella vilamensis</name>
    <dbReference type="NCBI Taxonomy" id="531309"/>
    <lineage>
        <taxon>Bacteria</taxon>
        <taxon>Pseudomonadati</taxon>
        <taxon>Pseudomonadota</taxon>
        <taxon>Gammaproteobacteria</taxon>
        <taxon>Oceanospirillales</taxon>
        <taxon>Halomonadaceae</taxon>
        <taxon>Vreelandella</taxon>
    </lineage>
</organism>
<reference evidence="1 2" key="1">
    <citation type="submission" date="2023-04" db="EMBL/GenBank/DDBJ databases">
        <title>A long-awaited taxogenomic arrangement of the family Halomonadaceae.</title>
        <authorList>
            <person name="De La Haba R."/>
            <person name="Chuvochina M."/>
            <person name="Wittouck S."/>
            <person name="Arahal D.R."/>
            <person name="Sanchez-Porro C."/>
            <person name="Hugenholtz P."/>
            <person name="Ventosa A."/>
        </authorList>
    </citation>
    <scope>NUCLEOTIDE SEQUENCE [LARGE SCALE GENOMIC DNA]</scope>
    <source>
        <strain evidence="1 2">DSM 21020</strain>
    </source>
</reference>
<dbReference type="Proteomes" id="UP001254564">
    <property type="component" value="Unassembled WGS sequence"/>
</dbReference>
<comment type="caution">
    <text evidence="1">The sequence shown here is derived from an EMBL/GenBank/DDBJ whole genome shotgun (WGS) entry which is preliminary data.</text>
</comment>
<name>A0ABU1H045_9GAMM</name>